<keyword evidence="3" id="KW-1185">Reference proteome</keyword>
<dbReference type="RefSeq" id="WP_350778033.1">
    <property type="nucleotide sequence ID" value="NZ_JBEPEK010000030.1"/>
</dbReference>
<feature type="compositionally biased region" description="Basic and acidic residues" evidence="1">
    <location>
        <begin position="55"/>
        <end position="65"/>
    </location>
</feature>
<accession>A0ABV1WRL4</accession>
<sequence>MDPMTTTAATALAAGGYILRLGHRWLRLRAQIRRTELHQHGLSQRTQALPPGSRLIEKSPHHDVDILIGTPTAGHSTR</sequence>
<evidence type="ECO:0000313" key="2">
    <source>
        <dbReference type="EMBL" id="MER7179115.1"/>
    </source>
</evidence>
<dbReference type="EMBL" id="JBEPEK010000030">
    <property type="protein sequence ID" value="MER7179115.1"/>
    <property type="molecule type" value="Genomic_DNA"/>
</dbReference>
<gene>
    <name evidence="2" type="ORF">ABT404_06475</name>
</gene>
<feature type="region of interest" description="Disordered" evidence="1">
    <location>
        <begin position="39"/>
        <end position="78"/>
    </location>
</feature>
<proteinExistence type="predicted"/>
<protein>
    <submittedName>
        <fullName evidence="2">Uncharacterized protein</fullName>
    </submittedName>
</protein>
<organism evidence="2 3">
    <name type="scientific">Streptomyces hyaluromycini</name>
    <dbReference type="NCBI Taxonomy" id="1377993"/>
    <lineage>
        <taxon>Bacteria</taxon>
        <taxon>Bacillati</taxon>
        <taxon>Actinomycetota</taxon>
        <taxon>Actinomycetes</taxon>
        <taxon>Kitasatosporales</taxon>
        <taxon>Streptomycetaceae</taxon>
        <taxon>Streptomyces</taxon>
    </lineage>
</organism>
<comment type="caution">
    <text evidence="2">The sequence shown here is derived from an EMBL/GenBank/DDBJ whole genome shotgun (WGS) entry which is preliminary data.</text>
</comment>
<evidence type="ECO:0000256" key="1">
    <source>
        <dbReference type="SAM" id="MobiDB-lite"/>
    </source>
</evidence>
<reference evidence="2 3" key="1">
    <citation type="submission" date="2024-06" db="EMBL/GenBank/DDBJ databases">
        <title>The Natural Products Discovery Center: Release of the First 8490 Sequenced Strains for Exploring Actinobacteria Biosynthetic Diversity.</title>
        <authorList>
            <person name="Kalkreuter E."/>
            <person name="Kautsar S.A."/>
            <person name="Yang D."/>
            <person name="Bader C.D."/>
            <person name="Teijaro C.N."/>
            <person name="Fluegel L."/>
            <person name="Davis C.M."/>
            <person name="Simpson J.R."/>
            <person name="Lauterbach L."/>
            <person name="Steele A.D."/>
            <person name="Gui C."/>
            <person name="Meng S."/>
            <person name="Li G."/>
            <person name="Viehrig K."/>
            <person name="Ye F."/>
            <person name="Su P."/>
            <person name="Kiefer A.F."/>
            <person name="Nichols A."/>
            <person name="Cepeda A.J."/>
            <person name="Yan W."/>
            <person name="Fan B."/>
            <person name="Jiang Y."/>
            <person name="Adhikari A."/>
            <person name="Zheng C.-J."/>
            <person name="Schuster L."/>
            <person name="Cowan T.M."/>
            <person name="Smanski M.J."/>
            <person name="Chevrette M.G."/>
            <person name="De Carvalho L.P.S."/>
            <person name="Shen B."/>
        </authorList>
    </citation>
    <scope>NUCLEOTIDE SEQUENCE [LARGE SCALE GENOMIC DNA]</scope>
    <source>
        <strain evidence="2 3">NPDC000234</strain>
    </source>
</reference>
<evidence type="ECO:0000313" key="3">
    <source>
        <dbReference type="Proteomes" id="UP001474181"/>
    </source>
</evidence>
<name>A0ABV1WRL4_9ACTN</name>
<dbReference type="Proteomes" id="UP001474181">
    <property type="component" value="Unassembled WGS sequence"/>
</dbReference>